<feature type="region of interest" description="Disordered" evidence="5">
    <location>
        <begin position="1"/>
        <end position="22"/>
    </location>
</feature>
<protein>
    <submittedName>
        <fullName evidence="6">Aryldialkylphosphatase</fullName>
    </submittedName>
</protein>
<feature type="binding site" evidence="3">
    <location>
        <position position="186"/>
    </location>
    <ligand>
        <name>a divalent metal cation</name>
        <dbReference type="ChEBI" id="CHEBI:60240"/>
        <label>1</label>
    </ligand>
</feature>
<evidence type="ECO:0000256" key="2">
    <source>
        <dbReference type="ARBA" id="ARBA00022801"/>
    </source>
</evidence>
<dbReference type="PROSITE" id="PS51347">
    <property type="entry name" value="PHOSPHOTRIESTERASE_2"/>
    <property type="match status" value="1"/>
</dbReference>
<evidence type="ECO:0000313" key="7">
    <source>
        <dbReference type="Proteomes" id="UP000078272"/>
    </source>
</evidence>
<feature type="compositionally biased region" description="Basic and acidic residues" evidence="5">
    <location>
        <begin position="1"/>
        <end position="11"/>
    </location>
</feature>
<feature type="binding site" evidence="3">
    <location>
        <position position="247"/>
    </location>
    <ligand>
        <name>a divalent metal cation</name>
        <dbReference type="ChEBI" id="CHEBI:60240"/>
        <label>2</label>
    </ligand>
</feature>
<comment type="similarity">
    <text evidence="4">Belongs to the metallo-dependent hydrolases superfamily. Phosphotriesterase family.</text>
</comment>
<feature type="binding site" evidence="3">
    <location>
        <position position="45"/>
    </location>
    <ligand>
        <name>a divalent metal cation</name>
        <dbReference type="ChEBI" id="CHEBI:60240"/>
        <label>1</label>
    </ligand>
</feature>
<dbReference type="RefSeq" id="WP_058634052.1">
    <property type="nucleotide sequence ID" value="NZ_LDPZ01000010.1"/>
</dbReference>
<evidence type="ECO:0000256" key="5">
    <source>
        <dbReference type="SAM" id="MobiDB-lite"/>
    </source>
</evidence>
<gene>
    <name evidence="6" type="ORF">NS226_05020</name>
</gene>
<name>A0A175RBI1_9HYPH</name>
<evidence type="ECO:0000256" key="4">
    <source>
        <dbReference type="PROSITE-ProRule" id="PRU00679"/>
    </source>
</evidence>
<dbReference type="PROSITE" id="PS01322">
    <property type="entry name" value="PHOSPHOTRIESTERASE_1"/>
    <property type="match status" value="1"/>
</dbReference>
<dbReference type="AlphaFoldDB" id="A0A175RBI1"/>
<dbReference type="InterPro" id="IPR017947">
    <property type="entry name" value="AryldialkylPase_Zn-BS"/>
</dbReference>
<dbReference type="CDD" id="cd00530">
    <property type="entry name" value="PTE"/>
    <property type="match status" value="1"/>
</dbReference>
<dbReference type="GO" id="GO:0008270">
    <property type="term" value="F:zinc ion binding"/>
    <property type="evidence" value="ECO:0007669"/>
    <property type="project" value="InterPro"/>
</dbReference>
<accession>A0A175RBI1</accession>
<dbReference type="Pfam" id="PF02126">
    <property type="entry name" value="PTE"/>
    <property type="match status" value="1"/>
</dbReference>
<dbReference type="SUPFAM" id="SSF51556">
    <property type="entry name" value="Metallo-dependent hydrolases"/>
    <property type="match status" value="1"/>
</dbReference>
<dbReference type="PIRSF" id="PIRSF016839">
    <property type="entry name" value="PhP"/>
    <property type="match status" value="1"/>
</dbReference>
<comment type="caution">
    <text evidence="4">Lacks conserved residue(s) required for the propagation of feature annotation.</text>
</comment>
<sequence>MAPDFQDRSARQTENAGIGVHSGHVMTVDGPIPVTDMGVTLMHEHIFLDGAKSWRCPCHPPDPVLNEGPVRIEIIGELRMNPYMNRDNVSLDDSDLALSELKVFQALGGHTVVDPTNFGIGREPEKLRRISRMSGLKIVMGSGFYLEFSHPEWLKAMDVEEVTDLIVHDVGGAADKPEIMAGIIGEVGVSKDFTPDERKSLRASARASARTGVPLSIHLPGWERLAHEVLDVVEEEGADLRHTVLCHMNPSHDDLPYQTSLAKRGAFLEYDMIGMDYYYADQDAQSPSDEENARAIAKLIEAGFADRILLSQDVFLKMMLTRYGGFGYGHVLKHFVPRLKRHGVEESVIDAIMTRNPRAVFSAA</sequence>
<reference evidence="6 7" key="1">
    <citation type="journal article" date="2016" name="Front. Microbiol.">
        <title>Genomic Resource of Rice Seed Associated Bacteria.</title>
        <authorList>
            <person name="Midha S."/>
            <person name="Bansal K."/>
            <person name="Sharma S."/>
            <person name="Kumar N."/>
            <person name="Patil P.P."/>
            <person name="Chaudhry V."/>
            <person name="Patil P.B."/>
        </authorList>
    </citation>
    <scope>NUCLEOTIDE SEQUENCE [LARGE SCALE GENOMIC DNA]</scope>
    <source>
        <strain evidence="6 7">NS226</strain>
    </source>
</reference>
<keyword evidence="2" id="KW-0378">Hydrolase</keyword>
<dbReference type="OrthoDB" id="9795018at2"/>
<feature type="binding site" evidence="3">
    <location>
        <position position="218"/>
    </location>
    <ligand>
        <name>a divalent metal cation</name>
        <dbReference type="ChEBI" id="CHEBI:60240"/>
        <label>2</label>
    </ligand>
</feature>
<keyword evidence="1 3" id="KW-0479">Metal-binding</keyword>
<dbReference type="Proteomes" id="UP000078272">
    <property type="component" value="Unassembled WGS sequence"/>
</dbReference>
<feature type="binding site" evidence="3">
    <location>
        <position position="313"/>
    </location>
    <ligand>
        <name>a divalent metal cation</name>
        <dbReference type="ChEBI" id="CHEBI:60240"/>
        <label>1</label>
    </ligand>
</feature>
<dbReference type="GO" id="GO:0016788">
    <property type="term" value="F:hydrolase activity, acting on ester bonds"/>
    <property type="evidence" value="ECO:0007669"/>
    <property type="project" value="InterPro"/>
</dbReference>
<dbReference type="STRING" id="401562.NS365_11060"/>
<dbReference type="PANTHER" id="PTHR10819">
    <property type="entry name" value="PHOSPHOTRIESTERASE-RELATED"/>
    <property type="match status" value="1"/>
</dbReference>
<organism evidence="6 7">
    <name type="scientific">Aureimonas ureilytica</name>
    <dbReference type="NCBI Taxonomy" id="401562"/>
    <lineage>
        <taxon>Bacteria</taxon>
        <taxon>Pseudomonadati</taxon>
        <taxon>Pseudomonadota</taxon>
        <taxon>Alphaproteobacteria</taxon>
        <taxon>Hyphomicrobiales</taxon>
        <taxon>Aurantimonadaceae</taxon>
        <taxon>Aureimonas</taxon>
    </lineage>
</organism>
<evidence type="ECO:0000313" key="6">
    <source>
        <dbReference type="EMBL" id="KTQ97303.1"/>
    </source>
</evidence>
<proteinExistence type="inferred from homology"/>
<dbReference type="EMBL" id="LDPZ01000010">
    <property type="protein sequence ID" value="KTQ97303.1"/>
    <property type="molecule type" value="Genomic_DNA"/>
</dbReference>
<comment type="caution">
    <text evidence="6">The sequence shown here is derived from an EMBL/GenBank/DDBJ whole genome shotgun (WGS) entry which is preliminary data.</text>
</comment>
<feature type="binding site" evidence="3">
    <location>
        <position position="186"/>
    </location>
    <ligand>
        <name>a divalent metal cation</name>
        <dbReference type="ChEBI" id="CHEBI:60240"/>
        <label>2</label>
    </ligand>
</feature>
<comment type="cofactor">
    <cofactor evidence="3">
        <name>a divalent metal cation</name>
        <dbReference type="ChEBI" id="CHEBI:60240"/>
    </cofactor>
    <text evidence="3">Binds 2 divalent metal cations per subunit.</text>
</comment>
<dbReference type="Gene3D" id="3.20.20.140">
    <property type="entry name" value="Metal-dependent hydrolases"/>
    <property type="match status" value="1"/>
</dbReference>
<evidence type="ECO:0000256" key="1">
    <source>
        <dbReference type="ARBA" id="ARBA00022723"/>
    </source>
</evidence>
<evidence type="ECO:0000256" key="3">
    <source>
        <dbReference type="PIRSR" id="PIRSR601559-52"/>
    </source>
</evidence>
<dbReference type="InterPro" id="IPR001559">
    <property type="entry name" value="Phosphotriesterase"/>
</dbReference>
<dbReference type="PATRIC" id="fig|401562.3.peg.222"/>
<dbReference type="InterPro" id="IPR032466">
    <property type="entry name" value="Metal_Hydrolase"/>
</dbReference>
<dbReference type="PANTHER" id="PTHR10819:SF3">
    <property type="entry name" value="PHOSPHOTRIESTERASE-RELATED PROTEIN"/>
    <property type="match status" value="1"/>
</dbReference>
<feature type="binding site" evidence="3">
    <location>
        <position position="43"/>
    </location>
    <ligand>
        <name>a divalent metal cation</name>
        <dbReference type="ChEBI" id="CHEBI:60240"/>
        <label>1</label>
    </ligand>
</feature>